<evidence type="ECO:0000313" key="1">
    <source>
        <dbReference type="EMBL" id="CAI9933573.1"/>
    </source>
</evidence>
<gene>
    <name evidence="1" type="ORF">HINF_LOCUS21218</name>
    <name evidence="2" type="ORF">HINF_LOCUS68913</name>
</gene>
<reference evidence="1" key="1">
    <citation type="submission" date="2023-06" db="EMBL/GenBank/DDBJ databases">
        <authorList>
            <person name="Kurt Z."/>
        </authorList>
    </citation>
    <scope>NUCLEOTIDE SEQUENCE</scope>
</reference>
<dbReference type="EMBL" id="CAXDID020000494">
    <property type="protein sequence ID" value="CAL6097363.1"/>
    <property type="molecule type" value="Genomic_DNA"/>
</dbReference>
<dbReference type="AlphaFoldDB" id="A0AA86P9P7"/>
<dbReference type="EMBL" id="CATOUU010000543">
    <property type="protein sequence ID" value="CAI9933573.1"/>
    <property type="molecule type" value="Genomic_DNA"/>
</dbReference>
<evidence type="ECO:0000313" key="2">
    <source>
        <dbReference type="EMBL" id="CAL6097363.1"/>
    </source>
</evidence>
<accession>A0AA86P9P7</accession>
<protein>
    <submittedName>
        <fullName evidence="2">Hypothetical_protein</fullName>
    </submittedName>
</protein>
<reference evidence="2 3" key="2">
    <citation type="submission" date="2024-07" db="EMBL/GenBank/DDBJ databases">
        <authorList>
            <person name="Akdeniz Z."/>
        </authorList>
    </citation>
    <scope>NUCLEOTIDE SEQUENCE [LARGE SCALE GENOMIC DNA]</scope>
</reference>
<evidence type="ECO:0000313" key="3">
    <source>
        <dbReference type="Proteomes" id="UP001642409"/>
    </source>
</evidence>
<sequence>MSLIFQTTFQNVYYLIIYIQIITKSARLIFCYNVLDRKPSARPSAQHSFLQLHSRMYIIEHATFPTNRAAEKVAWAIITQSLKATRAVQTLVWQNGHFFGLVQFLAATFVMQHR</sequence>
<keyword evidence="3" id="KW-1185">Reference proteome</keyword>
<dbReference type="Proteomes" id="UP001642409">
    <property type="component" value="Unassembled WGS sequence"/>
</dbReference>
<proteinExistence type="predicted"/>
<organism evidence="1">
    <name type="scientific">Hexamita inflata</name>
    <dbReference type="NCBI Taxonomy" id="28002"/>
    <lineage>
        <taxon>Eukaryota</taxon>
        <taxon>Metamonada</taxon>
        <taxon>Diplomonadida</taxon>
        <taxon>Hexamitidae</taxon>
        <taxon>Hexamitinae</taxon>
        <taxon>Hexamita</taxon>
    </lineage>
</organism>
<comment type="caution">
    <text evidence="1">The sequence shown here is derived from an EMBL/GenBank/DDBJ whole genome shotgun (WGS) entry which is preliminary data.</text>
</comment>
<name>A0AA86P9P7_9EUKA</name>